<evidence type="ECO:0000313" key="3">
    <source>
        <dbReference type="EMBL" id="AEQ32099.1"/>
    </source>
</evidence>
<name>G8H125_9BETA</name>
<accession>G8H125</accession>
<dbReference type="Proteomes" id="UP000174965">
    <property type="component" value="Segment"/>
</dbReference>
<evidence type="ECO:0000256" key="2">
    <source>
        <dbReference type="SAM" id="Phobius"/>
    </source>
</evidence>
<evidence type="ECO:0000313" key="4">
    <source>
        <dbReference type="Proteomes" id="UP000174965"/>
    </source>
</evidence>
<feature type="compositionally biased region" description="Polar residues" evidence="1">
    <location>
        <begin position="133"/>
        <end position="156"/>
    </location>
</feature>
<feature type="transmembrane region" description="Helical" evidence="2">
    <location>
        <begin position="173"/>
        <end position="194"/>
    </location>
</feature>
<protein>
    <submittedName>
        <fullName evidence="3">Uncharacterized protein</fullName>
    </submittedName>
</protein>
<keyword evidence="2" id="KW-0812">Transmembrane</keyword>
<feature type="region of interest" description="Disordered" evidence="1">
    <location>
        <begin position="133"/>
        <end position="158"/>
    </location>
</feature>
<keyword evidence="4" id="KW-1185">Reference proteome</keyword>
<reference evidence="3 4" key="1">
    <citation type="journal article" date="2011" name="J. Virol.">
        <title>Genomic sequencing and characterization of cynomolgus macaque cytomegalovirus.</title>
        <authorList>
            <person name="Marsh A.K."/>
            <person name="Willer D.O."/>
            <person name="Ambagala A.P."/>
            <person name="Dzamba M."/>
            <person name="Chan J.K."/>
            <person name="Pilon R."/>
            <person name="Fournier J."/>
            <person name="Sandstrom P."/>
            <person name="Brudno M."/>
            <person name="Macdonald K.S."/>
        </authorList>
    </citation>
    <scope>NUCLEOTIDE SEQUENCE [LARGE SCALE GENOMIC DNA]</scope>
    <source>
        <strain evidence="3 4">Ottawa</strain>
    </source>
</reference>
<dbReference type="EMBL" id="JN227533">
    <property type="protein sequence ID" value="AEQ32099.1"/>
    <property type="molecule type" value="Genomic_DNA"/>
</dbReference>
<organism evidence="3 4">
    <name type="scientific">macacine betaherpesvirus 8</name>
    <dbReference type="NCBI Taxonomy" id="2560567"/>
    <lineage>
        <taxon>Viruses</taxon>
        <taxon>Duplodnaviria</taxon>
        <taxon>Heunggongvirae</taxon>
        <taxon>Peploviricota</taxon>
        <taxon>Herviviricetes</taxon>
        <taxon>Herpesvirales</taxon>
        <taxon>Orthoherpesviridae</taxon>
        <taxon>Betaherpesvirinae</taxon>
        <taxon>Cytomegalovirus</taxon>
        <taxon>Cytomegalovirus macacinebeta8</taxon>
    </lineage>
</organism>
<keyword evidence="2" id="KW-0472">Membrane</keyword>
<evidence type="ECO:0000256" key="1">
    <source>
        <dbReference type="SAM" id="MobiDB-lite"/>
    </source>
</evidence>
<proteinExistence type="predicted"/>
<sequence>MNLTWTRLILLSNQLQMIWTLECTITKVVTTQSGTNVRLGDSSRQGNIVWHRPPCNNEQDVLCNKTSISEEMFFINRSISFMCEKKSNMLNLRGLTPGNSGQYCKTISTTRNGKKESYRECYNLTVISNTKSTTPKVMTTQQETSSHRTSNVTTPSRFLGRSVNNKRDRYDDLAPALELVGFLFFITIVVLFCLRTELFEGV</sequence>
<keyword evidence="2" id="KW-1133">Transmembrane helix</keyword>
<gene>
    <name evidence="3" type="ORF">cy22</name>
</gene>